<proteinExistence type="predicted"/>
<feature type="transmembrane region" description="Helical" evidence="1">
    <location>
        <begin position="148"/>
        <end position="170"/>
    </location>
</feature>
<protein>
    <submittedName>
        <fullName evidence="2">ABC transporter permease subunit</fullName>
    </submittedName>
</protein>
<feature type="transmembrane region" description="Helical" evidence="1">
    <location>
        <begin position="26"/>
        <end position="48"/>
    </location>
</feature>
<dbReference type="RefSeq" id="WP_171226029.1">
    <property type="nucleotide sequence ID" value="NZ_CP053085.1"/>
</dbReference>
<dbReference type="EMBL" id="CP053085">
    <property type="protein sequence ID" value="QJR36597.1"/>
    <property type="molecule type" value="Genomic_DNA"/>
</dbReference>
<feature type="transmembrane region" description="Helical" evidence="1">
    <location>
        <begin position="69"/>
        <end position="87"/>
    </location>
</feature>
<accession>A0A6M4IST2</accession>
<dbReference type="AlphaFoldDB" id="A0A6M4IST2"/>
<keyword evidence="1" id="KW-1133">Transmembrane helix</keyword>
<gene>
    <name evidence="2" type="ORF">HKW67_14305</name>
</gene>
<keyword evidence="1" id="KW-0472">Membrane</keyword>
<evidence type="ECO:0000313" key="2">
    <source>
        <dbReference type="EMBL" id="QJR36597.1"/>
    </source>
</evidence>
<dbReference type="KEGG" id="ggr:HKW67_14305"/>
<reference evidence="2 3" key="1">
    <citation type="submission" date="2020-05" db="EMBL/GenBank/DDBJ databases">
        <title>Complete genome sequence of Gemmatimonas greenlandica TET16.</title>
        <authorList>
            <person name="Zeng Y."/>
        </authorList>
    </citation>
    <scope>NUCLEOTIDE SEQUENCE [LARGE SCALE GENOMIC DNA]</scope>
    <source>
        <strain evidence="2 3">TET16</strain>
    </source>
</reference>
<organism evidence="2 3">
    <name type="scientific">Gemmatimonas groenlandica</name>
    <dbReference type="NCBI Taxonomy" id="2732249"/>
    <lineage>
        <taxon>Bacteria</taxon>
        <taxon>Pseudomonadati</taxon>
        <taxon>Gemmatimonadota</taxon>
        <taxon>Gemmatimonadia</taxon>
        <taxon>Gemmatimonadales</taxon>
        <taxon>Gemmatimonadaceae</taxon>
        <taxon>Gemmatimonas</taxon>
    </lineage>
</organism>
<evidence type="ECO:0000313" key="3">
    <source>
        <dbReference type="Proteomes" id="UP000500938"/>
    </source>
</evidence>
<evidence type="ECO:0000256" key="1">
    <source>
        <dbReference type="SAM" id="Phobius"/>
    </source>
</evidence>
<sequence>MSVAYGRISPWATARVLVQLAWARTFSVTLVAGVIGLLLLPVLFALAFASRGSLSGDPVAFLVQRYDTLVCGLAMPLIGLLLGTSAFSAETDDGTLLYLVTTTTPRWWIVCVRVMYAAIVTGLLSAFAVWSTGAIAADGSDPEHVTSAFTVAVLFGGVTYAALFTALALLTRRALVAGLVYVLFWEGALSRTFPALNYLSVRQWTLSVAASLTESSEQALQTGPSLAASLIGAVLLVVLSVYVGGRRLQRPRITR</sequence>
<feature type="transmembrane region" description="Helical" evidence="1">
    <location>
        <begin position="107"/>
        <end position="136"/>
    </location>
</feature>
<dbReference type="Proteomes" id="UP000500938">
    <property type="component" value="Chromosome"/>
</dbReference>
<keyword evidence="3" id="KW-1185">Reference proteome</keyword>
<name>A0A6M4IST2_9BACT</name>
<feature type="transmembrane region" description="Helical" evidence="1">
    <location>
        <begin position="226"/>
        <end position="245"/>
    </location>
</feature>
<keyword evidence="1" id="KW-0812">Transmembrane</keyword>